<dbReference type="PANTHER" id="PTHR30302:SF5">
    <property type="entry name" value="SLR1876 PROTEIN"/>
    <property type="match status" value="1"/>
</dbReference>
<dbReference type="SUPFAM" id="SSF53163">
    <property type="entry name" value="HybD-like"/>
    <property type="match status" value="1"/>
</dbReference>
<dbReference type="GO" id="GO:0008047">
    <property type="term" value="F:enzyme activator activity"/>
    <property type="evidence" value="ECO:0007669"/>
    <property type="project" value="InterPro"/>
</dbReference>
<dbReference type="Proteomes" id="UP000050514">
    <property type="component" value="Unassembled WGS sequence"/>
</dbReference>
<comment type="caution">
    <text evidence="2">The sequence shown here is derived from an EMBL/GenBank/DDBJ whole genome shotgun (WGS) entry which is preliminary data.</text>
</comment>
<dbReference type="EMBL" id="LGHJ01000019">
    <property type="protein sequence ID" value="KPL73867.1"/>
    <property type="molecule type" value="Genomic_DNA"/>
</dbReference>
<evidence type="ECO:0000313" key="2">
    <source>
        <dbReference type="EMBL" id="KPL73867.1"/>
    </source>
</evidence>
<proteinExistence type="predicted"/>
<dbReference type="RefSeq" id="WP_061917548.1">
    <property type="nucleotide sequence ID" value="NZ_DF967971.1"/>
</dbReference>
<dbReference type="NCBIfam" id="TIGR00072">
    <property type="entry name" value="hydrog_prot"/>
    <property type="match status" value="1"/>
</dbReference>
<sequence>MQTDSAYPPQQVPAQTSQPEPAAQRILLLGYGNLDRQDDGIAWHILRRVAENLDAQLPAVPEQYQYEVSPTITIGFALHLIPEHSEWLSQVERVLFLDAHTGTIPQEICFTPLNARFEPSPFTHHLTPATCLALCAALYQKVPQGALLSVRGYEFNFSQSLSPAASQLLEPAVKQVMDWLG</sequence>
<dbReference type="GO" id="GO:0016485">
    <property type="term" value="P:protein processing"/>
    <property type="evidence" value="ECO:0007669"/>
    <property type="project" value="TreeGrafter"/>
</dbReference>
<gene>
    <name evidence="2" type="ORF">AC812_13860</name>
</gene>
<accession>A0A0P6XP16</accession>
<organism evidence="2 3">
    <name type="scientific">Bellilinea caldifistulae</name>
    <dbReference type="NCBI Taxonomy" id="360411"/>
    <lineage>
        <taxon>Bacteria</taxon>
        <taxon>Bacillati</taxon>
        <taxon>Chloroflexota</taxon>
        <taxon>Anaerolineae</taxon>
        <taxon>Anaerolineales</taxon>
        <taxon>Anaerolineaceae</taxon>
        <taxon>Bellilinea</taxon>
    </lineage>
</organism>
<protein>
    <recommendedName>
        <fullName evidence="4">Hydrogenase maturation protease</fullName>
    </recommendedName>
</protein>
<feature type="region of interest" description="Disordered" evidence="1">
    <location>
        <begin position="1"/>
        <end position="20"/>
    </location>
</feature>
<dbReference type="InterPro" id="IPR023430">
    <property type="entry name" value="Pept_HybD-like_dom_sf"/>
</dbReference>
<dbReference type="InterPro" id="IPR000671">
    <property type="entry name" value="Peptidase_A31"/>
</dbReference>
<name>A0A0P6XP16_9CHLR</name>
<dbReference type="GO" id="GO:0004175">
    <property type="term" value="F:endopeptidase activity"/>
    <property type="evidence" value="ECO:0007669"/>
    <property type="project" value="TreeGrafter"/>
</dbReference>
<evidence type="ECO:0000256" key="1">
    <source>
        <dbReference type="SAM" id="MobiDB-lite"/>
    </source>
</evidence>
<dbReference type="PANTHER" id="PTHR30302">
    <property type="entry name" value="HYDROGENASE 1 MATURATION PROTEASE"/>
    <property type="match status" value="1"/>
</dbReference>
<dbReference type="Gene3D" id="3.40.50.1450">
    <property type="entry name" value="HybD-like"/>
    <property type="match status" value="1"/>
</dbReference>
<keyword evidence="3" id="KW-1185">Reference proteome</keyword>
<reference evidence="2 3" key="1">
    <citation type="submission" date="2015-07" db="EMBL/GenBank/DDBJ databases">
        <title>Draft genome of Bellilinea caldifistulae DSM 17877.</title>
        <authorList>
            <person name="Hemp J."/>
            <person name="Ward L.M."/>
            <person name="Pace L.A."/>
            <person name="Fischer W.W."/>
        </authorList>
    </citation>
    <scope>NUCLEOTIDE SEQUENCE [LARGE SCALE GENOMIC DNA]</scope>
    <source>
        <strain evidence="2 3">GOMI-1</strain>
    </source>
</reference>
<evidence type="ECO:0000313" key="3">
    <source>
        <dbReference type="Proteomes" id="UP000050514"/>
    </source>
</evidence>
<dbReference type="AlphaFoldDB" id="A0A0P6XP16"/>
<evidence type="ECO:0008006" key="4">
    <source>
        <dbReference type="Google" id="ProtNLM"/>
    </source>
</evidence>
<dbReference type="STRING" id="360411.AC812_13860"/>
<dbReference type="OrthoDB" id="9808862at2"/>